<sequence>MPTASTLGGWAVVIVAGVTYYWATNQRKNKNKRPLPKVGREADLNKEEKKKRTRKDGSNSGGDFEVKPQKEKKKVKPAVPEDRTHQNVVKDTDGEDDEMNNREFARQMANAKSGTLAATKSQAAAKPKSVKQAHAKEKAVAETSSDNATAPSSTTGGDADDDQSPINSPEFNATTIDSPVTNGVSDMLEKPAPGPSVLRVTSPTNPPQQKKEKMASPSENTETKKQRQNRKKAEAAKKQREEEEQQRKLLMENQRRTAREAEGRAAKDGSAFMAAKAPSSSAWTGKAAPINGKKVASVNNFELLDTNEPSTTTTNTVDPTTAKPNTKPVVDELYSPSEIFGTREAELAKMSEEEQVKYATEASTRWEVVKAKDRKKKAAQKGKEPAEQSQSSTDDTPDFGPPKVTAPTGPGQKWESTTVWVDKDGTVHEEVDEIKDSEWEVS</sequence>
<dbReference type="Proteomes" id="UP000235786">
    <property type="component" value="Unassembled WGS sequence"/>
</dbReference>
<feature type="region of interest" description="Disordered" evidence="1">
    <location>
        <begin position="357"/>
        <end position="442"/>
    </location>
</feature>
<evidence type="ECO:0000313" key="4">
    <source>
        <dbReference type="Proteomes" id="UP000235786"/>
    </source>
</evidence>
<keyword evidence="4" id="KW-1185">Reference proteome</keyword>
<dbReference type="OrthoDB" id="4207724at2759"/>
<evidence type="ECO:0000256" key="1">
    <source>
        <dbReference type="SAM" id="MobiDB-lite"/>
    </source>
</evidence>
<feature type="compositionally biased region" description="Basic and acidic residues" evidence="1">
    <location>
        <begin position="79"/>
        <end position="92"/>
    </location>
</feature>
<name>A0A2J6SCY8_HYAVF</name>
<accession>A0A2J6SCY8</accession>
<organism evidence="3 4">
    <name type="scientific">Hyaloscypha variabilis (strain UAMH 11265 / GT02V1 / F)</name>
    <name type="common">Meliniomyces variabilis</name>
    <dbReference type="NCBI Taxonomy" id="1149755"/>
    <lineage>
        <taxon>Eukaryota</taxon>
        <taxon>Fungi</taxon>
        <taxon>Dikarya</taxon>
        <taxon>Ascomycota</taxon>
        <taxon>Pezizomycotina</taxon>
        <taxon>Leotiomycetes</taxon>
        <taxon>Helotiales</taxon>
        <taxon>Hyaloscyphaceae</taxon>
        <taxon>Hyaloscypha</taxon>
        <taxon>Hyaloscypha variabilis</taxon>
    </lineage>
</organism>
<keyword evidence="2" id="KW-0812">Transmembrane</keyword>
<feature type="region of interest" description="Disordered" evidence="1">
    <location>
        <begin position="301"/>
        <end position="337"/>
    </location>
</feature>
<feature type="compositionally biased region" description="Basic and acidic residues" evidence="1">
    <location>
        <begin position="221"/>
        <end position="267"/>
    </location>
</feature>
<proteinExistence type="predicted"/>
<keyword evidence="2" id="KW-0472">Membrane</keyword>
<evidence type="ECO:0000313" key="3">
    <source>
        <dbReference type="EMBL" id="PMD48637.1"/>
    </source>
</evidence>
<reference evidence="3 4" key="1">
    <citation type="submission" date="2016-04" db="EMBL/GenBank/DDBJ databases">
        <title>A degradative enzymes factory behind the ericoid mycorrhizal symbiosis.</title>
        <authorList>
            <consortium name="DOE Joint Genome Institute"/>
            <person name="Martino E."/>
            <person name="Morin E."/>
            <person name="Grelet G."/>
            <person name="Kuo A."/>
            <person name="Kohler A."/>
            <person name="Daghino S."/>
            <person name="Barry K."/>
            <person name="Choi C."/>
            <person name="Cichocki N."/>
            <person name="Clum A."/>
            <person name="Copeland A."/>
            <person name="Hainaut M."/>
            <person name="Haridas S."/>
            <person name="Labutti K."/>
            <person name="Lindquist E."/>
            <person name="Lipzen A."/>
            <person name="Khouja H.-R."/>
            <person name="Murat C."/>
            <person name="Ohm R."/>
            <person name="Olson A."/>
            <person name="Spatafora J."/>
            <person name="Veneault-Fourrey C."/>
            <person name="Henrissat B."/>
            <person name="Grigoriev I."/>
            <person name="Martin F."/>
            <person name="Perotto S."/>
        </authorList>
    </citation>
    <scope>NUCLEOTIDE SEQUENCE [LARGE SCALE GENOMIC DNA]</scope>
    <source>
        <strain evidence="3 4">F</strain>
    </source>
</reference>
<feature type="region of interest" description="Disordered" evidence="1">
    <location>
        <begin position="25"/>
        <end position="289"/>
    </location>
</feature>
<keyword evidence="2" id="KW-1133">Transmembrane helix</keyword>
<dbReference type="STRING" id="1149755.A0A2J6SCY8"/>
<protein>
    <submittedName>
        <fullName evidence="3">Uncharacterized protein</fullName>
    </submittedName>
</protein>
<feature type="compositionally biased region" description="Polar residues" evidence="1">
    <location>
        <begin position="142"/>
        <end position="156"/>
    </location>
</feature>
<gene>
    <name evidence="3" type="ORF">L207DRAFT_539829</name>
</gene>
<feature type="compositionally biased region" description="Basic and acidic residues" evidence="1">
    <location>
        <begin position="38"/>
        <end position="50"/>
    </location>
</feature>
<dbReference type="EMBL" id="KZ613937">
    <property type="protein sequence ID" value="PMD48637.1"/>
    <property type="molecule type" value="Genomic_DNA"/>
</dbReference>
<feature type="compositionally biased region" description="Polar residues" evidence="1">
    <location>
        <begin position="110"/>
        <end position="122"/>
    </location>
</feature>
<dbReference type="AlphaFoldDB" id="A0A2J6SCY8"/>
<feature type="compositionally biased region" description="Low complexity" evidence="1">
    <location>
        <begin position="306"/>
        <end position="321"/>
    </location>
</feature>
<feature type="compositionally biased region" description="Polar residues" evidence="1">
    <location>
        <begin position="164"/>
        <end position="184"/>
    </location>
</feature>
<feature type="transmembrane region" description="Helical" evidence="2">
    <location>
        <begin position="6"/>
        <end position="23"/>
    </location>
</feature>
<evidence type="ECO:0000256" key="2">
    <source>
        <dbReference type="SAM" id="Phobius"/>
    </source>
</evidence>
<feature type="compositionally biased region" description="Basic and acidic residues" evidence="1">
    <location>
        <begin position="421"/>
        <end position="442"/>
    </location>
</feature>